<dbReference type="Proteomes" id="UP000095283">
    <property type="component" value="Unplaced"/>
</dbReference>
<dbReference type="WBParaSite" id="Hba_09743">
    <property type="protein sequence ID" value="Hba_09743"/>
    <property type="gene ID" value="Hba_09743"/>
</dbReference>
<dbReference type="AlphaFoldDB" id="A0A1I7WX35"/>
<keyword evidence="1" id="KW-0472">Membrane</keyword>
<proteinExistence type="predicted"/>
<reference evidence="3" key="1">
    <citation type="submission" date="2016-11" db="UniProtKB">
        <authorList>
            <consortium name="WormBaseParasite"/>
        </authorList>
    </citation>
    <scope>IDENTIFICATION</scope>
</reference>
<sequence length="114" mass="13523">MIVLFFLKVFLDYHILCPLLLLICLVSFSNIFIYLHFSSETLHLTFGCHCINTVFSHYRFPINDLCPAFIQAHSTFLGYKIKLQKLKMQIPRYLRFPLNILMIHLRPQLKNYAS</sequence>
<name>A0A1I7WX35_HETBA</name>
<keyword evidence="1" id="KW-0812">Transmembrane</keyword>
<evidence type="ECO:0000256" key="1">
    <source>
        <dbReference type="SAM" id="Phobius"/>
    </source>
</evidence>
<keyword evidence="1" id="KW-1133">Transmembrane helix</keyword>
<feature type="transmembrane region" description="Helical" evidence="1">
    <location>
        <begin position="13"/>
        <end position="35"/>
    </location>
</feature>
<evidence type="ECO:0000313" key="3">
    <source>
        <dbReference type="WBParaSite" id="Hba_09743"/>
    </source>
</evidence>
<organism evidence="2 3">
    <name type="scientific">Heterorhabditis bacteriophora</name>
    <name type="common">Entomopathogenic nematode worm</name>
    <dbReference type="NCBI Taxonomy" id="37862"/>
    <lineage>
        <taxon>Eukaryota</taxon>
        <taxon>Metazoa</taxon>
        <taxon>Ecdysozoa</taxon>
        <taxon>Nematoda</taxon>
        <taxon>Chromadorea</taxon>
        <taxon>Rhabditida</taxon>
        <taxon>Rhabditina</taxon>
        <taxon>Rhabditomorpha</taxon>
        <taxon>Strongyloidea</taxon>
        <taxon>Heterorhabditidae</taxon>
        <taxon>Heterorhabditis</taxon>
    </lineage>
</organism>
<keyword evidence="2" id="KW-1185">Reference proteome</keyword>
<protein>
    <submittedName>
        <fullName evidence="3">Secreted protein</fullName>
    </submittedName>
</protein>
<accession>A0A1I7WX35</accession>
<evidence type="ECO:0000313" key="2">
    <source>
        <dbReference type="Proteomes" id="UP000095283"/>
    </source>
</evidence>